<proteinExistence type="predicted"/>
<evidence type="ECO:0000313" key="3">
    <source>
        <dbReference type="Proteomes" id="UP000324222"/>
    </source>
</evidence>
<comment type="caution">
    <text evidence="2">The sequence shown here is derived from an EMBL/GenBank/DDBJ whole genome shotgun (WGS) entry which is preliminary data.</text>
</comment>
<sequence length="148" mass="15934">MSDVEELSDSDREVTSGPSGAMATLLPRYLAGGLLPLSARDIRLPSPTSPGASRVGPRPMQPMQLHLGPALSKQDWCVKRRVHGDFSTNINGQLLSFLNNQLSISFQQPQSPHFRATHSLTNKFACWSGAPIDHILAAAPISSLQGHA</sequence>
<dbReference type="Proteomes" id="UP000324222">
    <property type="component" value="Unassembled WGS sequence"/>
</dbReference>
<dbReference type="EMBL" id="VSRR010115654">
    <property type="protein sequence ID" value="MPC98806.1"/>
    <property type="molecule type" value="Genomic_DNA"/>
</dbReference>
<gene>
    <name evidence="2" type="ORF">E2C01_094188</name>
</gene>
<keyword evidence="3" id="KW-1185">Reference proteome</keyword>
<feature type="region of interest" description="Disordered" evidence="1">
    <location>
        <begin position="41"/>
        <end position="65"/>
    </location>
</feature>
<feature type="region of interest" description="Disordered" evidence="1">
    <location>
        <begin position="1"/>
        <end position="20"/>
    </location>
</feature>
<evidence type="ECO:0000313" key="2">
    <source>
        <dbReference type="EMBL" id="MPC98806.1"/>
    </source>
</evidence>
<evidence type="ECO:0000256" key="1">
    <source>
        <dbReference type="SAM" id="MobiDB-lite"/>
    </source>
</evidence>
<name>A0A5B7JWX9_PORTR</name>
<dbReference type="AlphaFoldDB" id="A0A5B7JWX9"/>
<reference evidence="2 3" key="1">
    <citation type="submission" date="2019-05" db="EMBL/GenBank/DDBJ databases">
        <title>Another draft genome of Portunus trituberculatus and its Hox gene families provides insights of decapod evolution.</title>
        <authorList>
            <person name="Jeong J.-H."/>
            <person name="Song I."/>
            <person name="Kim S."/>
            <person name="Choi T."/>
            <person name="Kim D."/>
            <person name="Ryu S."/>
            <person name="Kim W."/>
        </authorList>
    </citation>
    <scope>NUCLEOTIDE SEQUENCE [LARGE SCALE GENOMIC DNA]</scope>
    <source>
        <tissue evidence="2">Muscle</tissue>
    </source>
</reference>
<organism evidence="2 3">
    <name type="scientific">Portunus trituberculatus</name>
    <name type="common">Swimming crab</name>
    <name type="synonym">Neptunus trituberculatus</name>
    <dbReference type="NCBI Taxonomy" id="210409"/>
    <lineage>
        <taxon>Eukaryota</taxon>
        <taxon>Metazoa</taxon>
        <taxon>Ecdysozoa</taxon>
        <taxon>Arthropoda</taxon>
        <taxon>Crustacea</taxon>
        <taxon>Multicrustacea</taxon>
        <taxon>Malacostraca</taxon>
        <taxon>Eumalacostraca</taxon>
        <taxon>Eucarida</taxon>
        <taxon>Decapoda</taxon>
        <taxon>Pleocyemata</taxon>
        <taxon>Brachyura</taxon>
        <taxon>Eubrachyura</taxon>
        <taxon>Portunoidea</taxon>
        <taxon>Portunidae</taxon>
        <taxon>Portuninae</taxon>
        <taxon>Portunus</taxon>
    </lineage>
</organism>
<protein>
    <submittedName>
        <fullName evidence="2">Uncharacterized protein</fullName>
    </submittedName>
</protein>
<accession>A0A5B7JWX9</accession>